<accession>A0A2P7V737</accession>
<evidence type="ECO:0000256" key="1">
    <source>
        <dbReference type="SAM" id="Phobius"/>
    </source>
</evidence>
<sequence>MNRYLIGLIFSILIIIFSVVSLFFRMNPPNTVGVVPSGNLSSQTYLNFAIQLLTGISFFIFFITSLKRKK</sequence>
<dbReference type="Proteomes" id="UP000240419">
    <property type="component" value="Unassembled WGS sequence"/>
</dbReference>
<reference evidence="2 3" key="1">
    <citation type="submission" date="2018-03" db="EMBL/GenBank/DDBJ databases">
        <title>Brevisbacillus phylogenomics.</title>
        <authorList>
            <person name="Dunlap C."/>
        </authorList>
    </citation>
    <scope>NUCLEOTIDE SEQUENCE [LARGE SCALE GENOMIC DNA]</scope>
    <source>
        <strain evidence="2 3">NRRL NRS-1210</strain>
    </source>
</reference>
<feature type="transmembrane region" description="Helical" evidence="1">
    <location>
        <begin position="44"/>
        <end position="66"/>
    </location>
</feature>
<gene>
    <name evidence="2" type="ORF">C7R93_13435</name>
</gene>
<organism evidence="2 3">
    <name type="scientific">Brevibacillus fortis</name>
    <dbReference type="NCBI Taxonomy" id="2126352"/>
    <lineage>
        <taxon>Bacteria</taxon>
        <taxon>Bacillati</taxon>
        <taxon>Bacillota</taxon>
        <taxon>Bacilli</taxon>
        <taxon>Bacillales</taxon>
        <taxon>Paenibacillaceae</taxon>
        <taxon>Brevibacillus</taxon>
    </lineage>
</organism>
<comment type="caution">
    <text evidence="2">The sequence shown here is derived from an EMBL/GenBank/DDBJ whole genome shotgun (WGS) entry which is preliminary data.</text>
</comment>
<dbReference type="EMBL" id="PXZM01000022">
    <property type="protein sequence ID" value="PSJ95021.1"/>
    <property type="molecule type" value="Genomic_DNA"/>
</dbReference>
<protein>
    <submittedName>
        <fullName evidence="2">Uncharacterized protein</fullName>
    </submittedName>
</protein>
<evidence type="ECO:0000313" key="3">
    <source>
        <dbReference type="Proteomes" id="UP000240419"/>
    </source>
</evidence>
<keyword evidence="1" id="KW-0472">Membrane</keyword>
<keyword evidence="1" id="KW-0812">Transmembrane</keyword>
<proteinExistence type="predicted"/>
<evidence type="ECO:0000313" key="2">
    <source>
        <dbReference type="EMBL" id="PSJ95021.1"/>
    </source>
</evidence>
<feature type="transmembrane region" description="Helical" evidence="1">
    <location>
        <begin position="5"/>
        <end position="24"/>
    </location>
</feature>
<keyword evidence="1" id="KW-1133">Transmembrane helix</keyword>
<dbReference type="AlphaFoldDB" id="A0A2P7V737"/>
<keyword evidence="3" id="KW-1185">Reference proteome</keyword>
<name>A0A2P7V737_9BACL</name>